<accession>A0ABR1FT58</accession>
<feature type="region of interest" description="Disordered" evidence="2">
    <location>
        <begin position="1"/>
        <end position="22"/>
    </location>
</feature>
<feature type="compositionally biased region" description="Acidic residues" evidence="2">
    <location>
        <begin position="55"/>
        <end position="69"/>
    </location>
</feature>
<evidence type="ECO:0000256" key="2">
    <source>
        <dbReference type="SAM" id="MobiDB-lite"/>
    </source>
</evidence>
<feature type="region of interest" description="Disordered" evidence="2">
    <location>
        <begin position="319"/>
        <end position="345"/>
    </location>
</feature>
<name>A0ABR1FT58_AURAN</name>
<reference evidence="3 4" key="1">
    <citation type="submission" date="2024-03" db="EMBL/GenBank/DDBJ databases">
        <title>Aureococcus anophagefferens CCMP1851 and Kratosvirus quantuckense: Draft genome of a second virus-susceptible host strain in the model system.</title>
        <authorList>
            <person name="Chase E."/>
            <person name="Truchon A.R."/>
            <person name="Schepens W."/>
            <person name="Wilhelm S.W."/>
        </authorList>
    </citation>
    <scope>NUCLEOTIDE SEQUENCE [LARGE SCALE GENOMIC DNA]</scope>
    <source>
        <strain evidence="3 4">CCMP1851</strain>
    </source>
</reference>
<keyword evidence="1" id="KW-0175">Coiled coil</keyword>
<feature type="region of interest" description="Disordered" evidence="2">
    <location>
        <begin position="46"/>
        <end position="169"/>
    </location>
</feature>
<gene>
    <name evidence="3" type="ORF">SO694_00022265</name>
</gene>
<feature type="compositionally biased region" description="Acidic residues" evidence="2">
    <location>
        <begin position="1"/>
        <end position="19"/>
    </location>
</feature>
<feature type="region of interest" description="Disordered" evidence="2">
    <location>
        <begin position="513"/>
        <end position="592"/>
    </location>
</feature>
<feature type="coiled-coil region" evidence="1">
    <location>
        <begin position="286"/>
        <end position="313"/>
    </location>
</feature>
<comment type="caution">
    <text evidence="3">The sequence shown here is derived from an EMBL/GenBank/DDBJ whole genome shotgun (WGS) entry which is preliminary data.</text>
</comment>
<evidence type="ECO:0000313" key="3">
    <source>
        <dbReference type="EMBL" id="KAK7237854.1"/>
    </source>
</evidence>
<feature type="compositionally biased region" description="Low complexity" evidence="2">
    <location>
        <begin position="74"/>
        <end position="89"/>
    </location>
</feature>
<protein>
    <recommendedName>
        <fullName evidence="5">Lebercilin domain-containing protein</fullName>
    </recommendedName>
</protein>
<feature type="compositionally biased region" description="Basic residues" evidence="2">
    <location>
        <begin position="581"/>
        <end position="592"/>
    </location>
</feature>
<evidence type="ECO:0008006" key="5">
    <source>
        <dbReference type="Google" id="ProtNLM"/>
    </source>
</evidence>
<evidence type="ECO:0000313" key="4">
    <source>
        <dbReference type="Proteomes" id="UP001363151"/>
    </source>
</evidence>
<keyword evidence="4" id="KW-1185">Reference proteome</keyword>
<evidence type="ECO:0000256" key="1">
    <source>
        <dbReference type="SAM" id="Coils"/>
    </source>
</evidence>
<feature type="compositionally biased region" description="Basic residues" evidence="2">
    <location>
        <begin position="218"/>
        <end position="235"/>
    </location>
</feature>
<feature type="region of interest" description="Disordered" evidence="2">
    <location>
        <begin position="205"/>
        <end position="243"/>
    </location>
</feature>
<dbReference type="Proteomes" id="UP001363151">
    <property type="component" value="Unassembled WGS sequence"/>
</dbReference>
<dbReference type="EMBL" id="JBBJCI010000231">
    <property type="protein sequence ID" value="KAK7237854.1"/>
    <property type="molecule type" value="Genomic_DNA"/>
</dbReference>
<feature type="compositionally biased region" description="Polar residues" evidence="2">
    <location>
        <begin position="513"/>
        <end position="532"/>
    </location>
</feature>
<sequence>MGLDEDYGDEFHDDDEQLEEVGAAPLFDASDALAEDSMADIKALAMSSPAVGNVGDDDYDEEYAEEFEDEHPSPAKAAPPAVPAAAYGAPEDDGYDDRTAAIDEPLDDEPAVGEAVRRSGADAADLASFAGEPLELDGASAGFADPEPLDDGDVASPRPPAGSLAEASGANGSVLHEFVVERLQATNAQLRRQLEDFKQLLRSSLEANKGEEPASPRAPRRASPRASRGKSRSPSRRPQECMVTPFAYPISQKQLELSQRKALAYFTQNQRLQQELLVARGENGAGRRVEKRAEALEREVAALKEENRSLCAVQRNQSRALQTSADKQGALPDLKRERARGKAARRRELDEVMGYANAMRSMLSEGSSVIEPGASLAVVEPGAALSAPKAIRKAEAQKLALAERTHAAALTENAKLKDHCAAMQRALQKYQLRSSREVLNLKADREKKGKEVERLEATLVQRERDLRLQQATVMKLKGNLEKLIERYHKLKAAANSQVSSASQVLSTLIEPNKSPSASHANISPVSSASAFSKASPEKRDAEPVEPADGAFVTQPKGGAFDAMAAQFHPVKPEIPPPDRIRTKKSPRPHNAG</sequence>
<organism evidence="3 4">
    <name type="scientific">Aureococcus anophagefferens</name>
    <name type="common">Harmful bloom alga</name>
    <dbReference type="NCBI Taxonomy" id="44056"/>
    <lineage>
        <taxon>Eukaryota</taxon>
        <taxon>Sar</taxon>
        <taxon>Stramenopiles</taxon>
        <taxon>Ochrophyta</taxon>
        <taxon>Pelagophyceae</taxon>
        <taxon>Pelagomonadales</taxon>
        <taxon>Pelagomonadaceae</taxon>
        <taxon>Aureococcus</taxon>
    </lineage>
</organism>
<proteinExistence type="predicted"/>
<feature type="coiled-coil region" evidence="1">
    <location>
        <begin position="413"/>
        <end position="493"/>
    </location>
</feature>